<name>A0A8C5BEU5_GADMO</name>
<dbReference type="GO" id="GO:0005789">
    <property type="term" value="C:endoplasmic reticulum membrane"/>
    <property type="evidence" value="ECO:0007669"/>
    <property type="project" value="UniProtKB-SubCell"/>
</dbReference>
<comment type="function">
    <text evidence="12">Broad spectrum monooxygenase that catalyzes the oxygenation of a wide variety of nitrogen- and sulfur-containing compounds including xenobiotics. Catalyzes the S-oxygenation of hypotaurine to produce taurine, an organic osmolyte involved in cell volume regulation as well as a variety of cytoprotective and developmental processes. In vitro, catalyzes the N-oxygenation of trimethylamine (TMA) to produce trimethylamine N-oxide (TMAO) and could therefore participate to the detoxification of this compound that is generated by the action of gut microbiota from dietary precursors such as choline, choline containing compounds, betaine or L-carnitine.</text>
</comment>
<dbReference type="PRINTS" id="PR00370">
    <property type="entry name" value="FMOXYGENASE"/>
</dbReference>
<dbReference type="GO" id="GO:0050661">
    <property type="term" value="F:NADP binding"/>
    <property type="evidence" value="ECO:0007669"/>
    <property type="project" value="InterPro"/>
</dbReference>
<dbReference type="Gene3D" id="3.50.50.60">
    <property type="entry name" value="FAD/NAD(P)-binding domain"/>
    <property type="match status" value="1"/>
</dbReference>
<dbReference type="GO" id="GO:0050660">
    <property type="term" value="F:flavin adenine dinucleotide binding"/>
    <property type="evidence" value="ECO:0007669"/>
    <property type="project" value="InterPro"/>
</dbReference>
<dbReference type="InterPro" id="IPR050346">
    <property type="entry name" value="FMO-like"/>
</dbReference>
<dbReference type="AlphaFoldDB" id="A0A8C5BEU5"/>
<dbReference type="PANTHER" id="PTHR23023">
    <property type="entry name" value="DIMETHYLANILINE MONOOXYGENASE"/>
    <property type="match status" value="1"/>
</dbReference>
<keyword evidence="5" id="KW-0812">Transmembrane</keyword>
<evidence type="ECO:0000256" key="7">
    <source>
        <dbReference type="ARBA" id="ARBA00022857"/>
    </source>
</evidence>
<comment type="catalytic activity">
    <reaction evidence="16">
        <text>N,N-dimethylaniline + NADPH + O2 + H(+) = N,N-dimethylaniline N-oxide + NADP(+) + H2O</text>
        <dbReference type="Rhea" id="RHEA:24468"/>
        <dbReference type="ChEBI" id="CHEBI:15377"/>
        <dbReference type="ChEBI" id="CHEBI:15378"/>
        <dbReference type="ChEBI" id="CHEBI:15379"/>
        <dbReference type="ChEBI" id="CHEBI:16269"/>
        <dbReference type="ChEBI" id="CHEBI:17735"/>
        <dbReference type="ChEBI" id="CHEBI:57783"/>
        <dbReference type="ChEBI" id="CHEBI:58349"/>
        <dbReference type="EC" id="1.14.13.8"/>
    </reaction>
    <physiologicalReaction direction="left-to-right" evidence="16">
        <dbReference type="Rhea" id="RHEA:24469"/>
    </physiologicalReaction>
</comment>
<evidence type="ECO:0000256" key="16">
    <source>
        <dbReference type="ARBA" id="ARBA00049443"/>
    </source>
</evidence>
<organism evidence="19 20">
    <name type="scientific">Gadus morhua</name>
    <name type="common">Atlantic cod</name>
    <dbReference type="NCBI Taxonomy" id="8049"/>
    <lineage>
        <taxon>Eukaryota</taxon>
        <taxon>Metazoa</taxon>
        <taxon>Chordata</taxon>
        <taxon>Craniata</taxon>
        <taxon>Vertebrata</taxon>
        <taxon>Euteleostomi</taxon>
        <taxon>Actinopterygii</taxon>
        <taxon>Neopterygii</taxon>
        <taxon>Teleostei</taxon>
        <taxon>Neoteleostei</taxon>
        <taxon>Acanthomorphata</taxon>
        <taxon>Zeiogadaria</taxon>
        <taxon>Gadariae</taxon>
        <taxon>Gadiformes</taxon>
        <taxon>Gadoidei</taxon>
        <taxon>Gadidae</taxon>
        <taxon>Gadus</taxon>
    </lineage>
</organism>
<accession>A0A8C5BEU5</accession>
<comment type="catalytic activity">
    <reaction evidence="14">
        <text>hypotaurine + NADPH + O2 + H(+) = taurine + NADP(+) + H2O</text>
        <dbReference type="Rhea" id="RHEA:69819"/>
        <dbReference type="ChEBI" id="CHEBI:15377"/>
        <dbReference type="ChEBI" id="CHEBI:15378"/>
        <dbReference type="ChEBI" id="CHEBI:15379"/>
        <dbReference type="ChEBI" id="CHEBI:57783"/>
        <dbReference type="ChEBI" id="CHEBI:57853"/>
        <dbReference type="ChEBI" id="CHEBI:58349"/>
        <dbReference type="ChEBI" id="CHEBI:507393"/>
        <dbReference type="EC" id="1.14.13.8"/>
    </reaction>
    <physiologicalReaction direction="left-to-right" evidence="14">
        <dbReference type="Rhea" id="RHEA:69820"/>
    </physiologicalReaction>
</comment>
<keyword evidence="10 17" id="KW-0503">Monooxygenase</keyword>
<evidence type="ECO:0000256" key="12">
    <source>
        <dbReference type="ARBA" id="ARBA00045957"/>
    </source>
</evidence>
<keyword evidence="8" id="KW-1133">Transmembrane helix</keyword>
<keyword evidence="20" id="KW-1185">Reference proteome</keyword>
<dbReference type="Pfam" id="PF00743">
    <property type="entry name" value="FMO-like"/>
    <property type="match status" value="1"/>
</dbReference>
<keyword evidence="4 17" id="KW-0285">Flavoprotein</keyword>
<evidence type="ECO:0000256" key="13">
    <source>
        <dbReference type="ARBA" id="ARBA00047338"/>
    </source>
</evidence>
<dbReference type="InterPro" id="IPR002253">
    <property type="entry name" value="Flavin_mOase_1"/>
</dbReference>
<evidence type="ECO:0000256" key="4">
    <source>
        <dbReference type="ARBA" id="ARBA00022630"/>
    </source>
</evidence>
<comment type="catalytic activity">
    <reaction evidence="13">
        <text>hypotaurine + NADH + O2 + H(+) = taurine + NAD(+) + H2O</text>
        <dbReference type="Rhea" id="RHEA:74111"/>
        <dbReference type="ChEBI" id="CHEBI:15377"/>
        <dbReference type="ChEBI" id="CHEBI:15378"/>
        <dbReference type="ChEBI" id="CHEBI:15379"/>
        <dbReference type="ChEBI" id="CHEBI:57540"/>
        <dbReference type="ChEBI" id="CHEBI:57853"/>
        <dbReference type="ChEBI" id="CHEBI:57945"/>
        <dbReference type="ChEBI" id="CHEBI:507393"/>
        <dbReference type="EC" id="1.14.13.8"/>
    </reaction>
    <physiologicalReaction direction="left-to-right" evidence="13">
        <dbReference type="Rhea" id="RHEA:74112"/>
    </physiologicalReaction>
</comment>
<evidence type="ECO:0000313" key="20">
    <source>
        <dbReference type="Proteomes" id="UP000694546"/>
    </source>
</evidence>
<comment type="subcellular location">
    <subcellularLocation>
        <location evidence="2">Endoplasmic reticulum membrane</location>
        <topology evidence="2">Single-pass membrane protein</topology>
    </subcellularLocation>
</comment>
<keyword evidence="17" id="KW-0256">Endoplasmic reticulum</keyword>
<dbReference type="GeneTree" id="ENSGT00940000160836"/>
<evidence type="ECO:0000256" key="11">
    <source>
        <dbReference type="ARBA" id="ARBA00023136"/>
    </source>
</evidence>
<evidence type="ECO:0000256" key="2">
    <source>
        <dbReference type="ARBA" id="ARBA00004389"/>
    </source>
</evidence>
<comment type="catalytic activity">
    <reaction evidence="15">
        <text>trimethylamine + NADPH + O2 = trimethylamine N-oxide + NADP(+) + H2O</text>
        <dbReference type="Rhea" id="RHEA:31979"/>
        <dbReference type="ChEBI" id="CHEBI:15377"/>
        <dbReference type="ChEBI" id="CHEBI:15379"/>
        <dbReference type="ChEBI" id="CHEBI:15724"/>
        <dbReference type="ChEBI" id="CHEBI:57783"/>
        <dbReference type="ChEBI" id="CHEBI:58349"/>
        <dbReference type="ChEBI" id="CHEBI:58389"/>
        <dbReference type="EC" id="1.14.13.148"/>
    </reaction>
    <physiologicalReaction direction="left-to-right" evidence="15">
        <dbReference type="Rhea" id="RHEA:31980"/>
    </physiologicalReaction>
</comment>
<sequence length="555" mass="61624">MVQRVAVVGAGPSGLTSIKACLDEGLDPTCFESSNDIGGLWRFKEQPEPGRANIYHSVVLNSSKEMMSFSDFPSPADFPNNMHHSEVLLYLRLYTQAFKLLPHIHFQKTVVSVRQRPDFPVTGQWEIETEEKPGQRETHVFDAVIVGSGHFTKPHLPLHDFPGIERFDGKYFHSWEYRNADSLQGKRVVVIGIGNSGGDIAVDISRVAEKVYLSSRSGAWLVGRVAEGGLPCDLVGTSRFDLALAGLLPTWSAKAFETKLNRALNHSLYGLQPQHGFFAQIPLVNDELPGRIISGRVQMRPNVKEFCDSSVVFVDGSIIDKVDVVVFATGYHYSFPFLPRDLQAKSGHRLRLYRHVFPPGMSRPTLAVVGFIHALGAINPLAEMQARWVTRVFKGTLGSSALPTQDTMLQSIEKETATMHQSFAVSERNPLQVAYLPYMDSLAEQIGVRPNILWLLLKDVRLGLQVLLGPCTPYQFRLSGPGQWVGARETILTQWERVAQPFKTRVSPPVPEPSPDHKMGLMMALSGVAALFCFCLHAKSSFCSVPLPLLAWRAL</sequence>
<dbReference type="Ensembl" id="ENSGMOT00000073084.1">
    <property type="protein sequence ID" value="ENSGMOP00000046111.1"/>
    <property type="gene ID" value="ENSGMOG00000035400.1"/>
</dbReference>
<evidence type="ECO:0000256" key="9">
    <source>
        <dbReference type="ARBA" id="ARBA00023002"/>
    </source>
</evidence>
<dbReference type="EC" id="1.-.-.-" evidence="18"/>
<keyword evidence="7 17" id="KW-0521">NADP</keyword>
<keyword evidence="11 17" id="KW-0472">Membrane</keyword>
<keyword evidence="6 17" id="KW-0274">FAD</keyword>
<evidence type="ECO:0000313" key="19">
    <source>
        <dbReference type="Ensembl" id="ENSGMOP00000046111.1"/>
    </source>
</evidence>
<protein>
    <recommendedName>
        <fullName evidence="18">Flavin-containing monooxygenase</fullName>
        <ecNumber evidence="18">1.-.-.-</ecNumber>
    </recommendedName>
</protein>
<evidence type="ECO:0000256" key="1">
    <source>
        <dbReference type="ARBA" id="ARBA00001974"/>
    </source>
</evidence>
<dbReference type="Proteomes" id="UP000694546">
    <property type="component" value="Chromosome 12"/>
</dbReference>
<evidence type="ECO:0000256" key="18">
    <source>
        <dbReference type="RuleBase" id="RU361177"/>
    </source>
</evidence>
<reference evidence="19" key="1">
    <citation type="submission" date="2025-08" db="UniProtKB">
        <authorList>
            <consortium name="Ensembl"/>
        </authorList>
    </citation>
    <scope>IDENTIFICATION</scope>
</reference>
<comment type="cofactor">
    <cofactor evidence="1 17 18">
        <name>FAD</name>
        <dbReference type="ChEBI" id="CHEBI:57692"/>
    </cofactor>
</comment>
<dbReference type="InterPro" id="IPR036188">
    <property type="entry name" value="FAD/NAD-bd_sf"/>
</dbReference>
<dbReference type="SUPFAM" id="SSF51905">
    <property type="entry name" value="FAD/NAD(P)-binding domain"/>
    <property type="match status" value="2"/>
</dbReference>
<proteinExistence type="inferred from homology"/>
<dbReference type="OMA" id="GHHKVPH"/>
<keyword evidence="9 17" id="KW-0560">Oxidoreductase</keyword>
<evidence type="ECO:0000256" key="17">
    <source>
        <dbReference type="PIRNR" id="PIRNR000332"/>
    </source>
</evidence>
<dbReference type="PIRSF" id="PIRSF000332">
    <property type="entry name" value="FMO"/>
    <property type="match status" value="1"/>
</dbReference>
<dbReference type="GO" id="GO:0034899">
    <property type="term" value="F:trimethylamine monooxygenase activity"/>
    <property type="evidence" value="ECO:0007669"/>
    <property type="project" value="UniProtKB-EC"/>
</dbReference>
<evidence type="ECO:0000256" key="14">
    <source>
        <dbReference type="ARBA" id="ARBA00048041"/>
    </source>
</evidence>
<comment type="similarity">
    <text evidence="3 17 18">Belongs to the FMO family.</text>
</comment>
<evidence type="ECO:0000256" key="10">
    <source>
        <dbReference type="ARBA" id="ARBA00023033"/>
    </source>
</evidence>
<evidence type="ECO:0000256" key="6">
    <source>
        <dbReference type="ARBA" id="ARBA00022827"/>
    </source>
</evidence>
<dbReference type="InterPro" id="IPR020946">
    <property type="entry name" value="Flavin_mOase-like"/>
</dbReference>
<dbReference type="GO" id="GO:0004499">
    <property type="term" value="F:N,N-dimethylaniline monooxygenase activity"/>
    <property type="evidence" value="ECO:0007669"/>
    <property type="project" value="UniProtKB-UniRule"/>
</dbReference>
<dbReference type="PRINTS" id="PR01121">
    <property type="entry name" value="FMOXYGENASE1"/>
</dbReference>
<evidence type="ECO:0000256" key="8">
    <source>
        <dbReference type="ARBA" id="ARBA00022989"/>
    </source>
</evidence>
<evidence type="ECO:0000256" key="5">
    <source>
        <dbReference type="ARBA" id="ARBA00022692"/>
    </source>
</evidence>
<dbReference type="InterPro" id="IPR000960">
    <property type="entry name" value="Flavin_mOase"/>
</dbReference>
<reference evidence="19" key="2">
    <citation type="submission" date="2025-09" db="UniProtKB">
        <authorList>
            <consortium name="Ensembl"/>
        </authorList>
    </citation>
    <scope>IDENTIFICATION</scope>
</reference>
<evidence type="ECO:0000256" key="3">
    <source>
        <dbReference type="ARBA" id="ARBA00009183"/>
    </source>
</evidence>
<evidence type="ECO:0000256" key="15">
    <source>
        <dbReference type="ARBA" id="ARBA00048088"/>
    </source>
</evidence>